<dbReference type="InterPro" id="IPR011009">
    <property type="entry name" value="Kinase-like_dom_sf"/>
</dbReference>
<proteinExistence type="predicted"/>
<dbReference type="AlphaFoldDB" id="A0A9N9B1R8"/>
<sequence>KLKLLHRISDGLILVHDNQIIYSGNILISQNIEPTISYLGISKPANESLDNSSIYGIVPYVAPEVLKGGKFTALSDIYSLV</sequence>
<comment type="caution">
    <text evidence="2">The sequence shown here is derived from an EMBL/GenBank/DDBJ whole genome shotgun (WGS) entry which is preliminary data.</text>
</comment>
<reference evidence="2" key="1">
    <citation type="submission" date="2021-06" db="EMBL/GenBank/DDBJ databases">
        <authorList>
            <person name="Kallberg Y."/>
            <person name="Tangrot J."/>
            <person name="Rosling A."/>
        </authorList>
    </citation>
    <scope>NUCLEOTIDE SEQUENCE</scope>
    <source>
        <strain evidence="2">IN212</strain>
    </source>
</reference>
<organism evidence="2 3">
    <name type="scientific">Racocetra fulgida</name>
    <dbReference type="NCBI Taxonomy" id="60492"/>
    <lineage>
        <taxon>Eukaryota</taxon>
        <taxon>Fungi</taxon>
        <taxon>Fungi incertae sedis</taxon>
        <taxon>Mucoromycota</taxon>
        <taxon>Glomeromycotina</taxon>
        <taxon>Glomeromycetes</taxon>
        <taxon>Diversisporales</taxon>
        <taxon>Gigasporaceae</taxon>
        <taxon>Racocetra</taxon>
    </lineage>
</organism>
<evidence type="ECO:0000259" key="1">
    <source>
        <dbReference type="PROSITE" id="PS50011"/>
    </source>
</evidence>
<dbReference type="Pfam" id="PF00069">
    <property type="entry name" value="Pkinase"/>
    <property type="match status" value="1"/>
</dbReference>
<accession>A0A9N9B1R8</accession>
<keyword evidence="3" id="KW-1185">Reference proteome</keyword>
<dbReference type="SUPFAM" id="SSF56112">
    <property type="entry name" value="Protein kinase-like (PK-like)"/>
    <property type="match status" value="1"/>
</dbReference>
<feature type="non-terminal residue" evidence="2">
    <location>
        <position position="1"/>
    </location>
</feature>
<dbReference type="GO" id="GO:0005524">
    <property type="term" value="F:ATP binding"/>
    <property type="evidence" value="ECO:0007669"/>
    <property type="project" value="InterPro"/>
</dbReference>
<dbReference type="EMBL" id="CAJVPZ010004795">
    <property type="protein sequence ID" value="CAG8551790.1"/>
    <property type="molecule type" value="Genomic_DNA"/>
</dbReference>
<name>A0A9N9B1R8_9GLOM</name>
<evidence type="ECO:0000313" key="2">
    <source>
        <dbReference type="EMBL" id="CAG8551790.1"/>
    </source>
</evidence>
<dbReference type="Proteomes" id="UP000789396">
    <property type="component" value="Unassembled WGS sequence"/>
</dbReference>
<evidence type="ECO:0000313" key="3">
    <source>
        <dbReference type="Proteomes" id="UP000789396"/>
    </source>
</evidence>
<dbReference type="OrthoDB" id="2439031at2759"/>
<dbReference type="Gene3D" id="1.10.510.10">
    <property type="entry name" value="Transferase(Phosphotransferase) domain 1"/>
    <property type="match status" value="1"/>
</dbReference>
<protein>
    <submittedName>
        <fullName evidence="2">367_t:CDS:1</fullName>
    </submittedName>
</protein>
<feature type="domain" description="Protein kinase" evidence="1">
    <location>
        <begin position="1"/>
        <end position="81"/>
    </location>
</feature>
<dbReference type="GO" id="GO:0004672">
    <property type="term" value="F:protein kinase activity"/>
    <property type="evidence" value="ECO:0007669"/>
    <property type="project" value="InterPro"/>
</dbReference>
<gene>
    <name evidence="2" type="ORF">RFULGI_LOCUS4680</name>
</gene>
<dbReference type="InterPro" id="IPR000719">
    <property type="entry name" value="Prot_kinase_dom"/>
</dbReference>
<dbReference type="PROSITE" id="PS50011">
    <property type="entry name" value="PROTEIN_KINASE_DOM"/>
    <property type="match status" value="1"/>
</dbReference>